<dbReference type="Gene3D" id="3.40.50.2000">
    <property type="entry name" value="Glycogen Phosphorylase B"/>
    <property type="match status" value="2"/>
</dbReference>
<dbReference type="GO" id="GO:0006047">
    <property type="term" value="P:UDP-N-acetylglucosamine metabolic process"/>
    <property type="evidence" value="ECO:0007669"/>
    <property type="project" value="InterPro"/>
</dbReference>
<dbReference type="PANTHER" id="PTHR43174">
    <property type="entry name" value="UDP-N-ACETYLGLUCOSAMINE 2-EPIMERASE"/>
    <property type="match status" value="1"/>
</dbReference>
<dbReference type="HOGENOM" id="CLU_061127_0_0_9"/>
<reference evidence="3" key="1">
    <citation type="journal article" date="2010" name="BMC Genomics">
        <title>Clostridium sticklandii, a specialist in amino acid degradation:revisiting its metabolism through its genome sequence.</title>
        <authorList>
            <person name="Fonknechten N."/>
            <person name="Chaussonnerie S."/>
            <person name="Tricot S."/>
            <person name="Lajus A."/>
            <person name="Andreesen J.R."/>
            <person name="Perchat N."/>
            <person name="Pelletier E."/>
            <person name="Gouyvenoux M."/>
            <person name="Barbe V."/>
            <person name="Salanoubat M."/>
            <person name="Le Paslier D."/>
            <person name="Weissenbach J."/>
            <person name="Cohen G.N."/>
            <person name="Kreimeyer A."/>
        </authorList>
    </citation>
    <scope>NUCLEOTIDE SEQUENCE [LARGE SCALE GENOMIC DNA]</scope>
    <source>
        <strain evidence="3">ATCC 12662 / DSM 519 / JCM 1433 / CCUG 9281 / NCIMB 10654 / HF</strain>
    </source>
</reference>
<dbReference type="AlphaFoldDB" id="E3PV18"/>
<accession>E3PV18</accession>
<proteinExistence type="predicted"/>
<dbReference type="CDD" id="cd03786">
    <property type="entry name" value="GTB_UDP-GlcNAc_2-Epimerase"/>
    <property type="match status" value="1"/>
</dbReference>
<name>E3PV18_ACESD</name>
<dbReference type="Pfam" id="PF02350">
    <property type="entry name" value="Epimerase_2"/>
    <property type="match status" value="1"/>
</dbReference>
<evidence type="ECO:0000259" key="1">
    <source>
        <dbReference type="Pfam" id="PF02350"/>
    </source>
</evidence>
<dbReference type="KEGG" id="cst:CLOST_0368"/>
<gene>
    <name evidence="2" type="primary">neuC</name>
    <name evidence="2" type="ordered locus">CLOST_0368</name>
</gene>
<dbReference type="NCBIfam" id="TIGR03568">
    <property type="entry name" value="NeuC_NnaA"/>
    <property type="match status" value="1"/>
</dbReference>
<dbReference type="SUPFAM" id="SSF53756">
    <property type="entry name" value="UDP-Glycosyltransferase/glycogen phosphorylase"/>
    <property type="match status" value="1"/>
</dbReference>
<evidence type="ECO:0000313" key="2">
    <source>
        <dbReference type="EMBL" id="CBH20498.1"/>
    </source>
</evidence>
<feature type="domain" description="UDP-N-acetylglucosamine 2-epimerase" evidence="1">
    <location>
        <begin position="23"/>
        <end position="368"/>
    </location>
</feature>
<dbReference type="eggNOG" id="COG0381">
    <property type="taxonomic scope" value="Bacteria"/>
</dbReference>
<dbReference type="Proteomes" id="UP000007041">
    <property type="component" value="Chromosome"/>
</dbReference>
<dbReference type="InterPro" id="IPR029767">
    <property type="entry name" value="WecB-like"/>
</dbReference>
<sequence>MKKIISVLTATRAEYGLLKPVIKKLNKIEDFDVRLVVTGAHLSPEFGLTYKEIEADEIYIDEKIEILLSSDTPSSISKSMGLAMISFADYFSKLKPDLLIVLGDRYETLAVAMTAMNQRIPIAHMHGGETTEGAIDEAIRHAITKLSYLHFASTDEYRNRVIQLGEAPDRVFKVGATGIENIINEPLFTKEELELQLGISLDKKYAVVTFHPVTLENSTTKDQIIELLEACKNKDDINFIITKANADADGRVINTLIDYYASNTSNIYAYTSLGLKRYLSALKYCIMVIGNSSSGIVEAPSFGVPTINIGDRQKGRIQASSIINCEPKKEQIMNSVEIAISDSFLNIAKNTINPYGEGNTSDKIVRIIVDFLGNNKINLKKKFYDCEAK</sequence>
<evidence type="ECO:0000313" key="3">
    <source>
        <dbReference type="Proteomes" id="UP000007041"/>
    </source>
</evidence>
<dbReference type="EMBL" id="FP565809">
    <property type="protein sequence ID" value="CBH20498.1"/>
    <property type="molecule type" value="Genomic_DNA"/>
</dbReference>
<organism evidence="2 3">
    <name type="scientific">Acetoanaerobium sticklandii (strain ATCC 12662 / DSM 519 / JCM 1433 / CCUG 9281 / NCIMB 10654 / HF)</name>
    <name type="common">Clostridium sticklandii</name>
    <dbReference type="NCBI Taxonomy" id="499177"/>
    <lineage>
        <taxon>Bacteria</taxon>
        <taxon>Bacillati</taxon>
        <taxon>Bacillota</taxon>
        <taxon>Clostridia</taxon>
        <taxon>Peptostreptococcales</taxon>
        <taxon>Filifactoraceae</taxon>
        <taxon>Acetoanaerobium</taxon>
    </lineage>
</organism>
<protein>
    <submittedName>
        <fullName evidence="2">Polysialic acid biosynthesis protein P7</fullName>
    </submittedName>
</protein>
<keyword evidence="3" id="KW-1185">Reference proteome</keyword>
<dbReference type="InterPro" id="IPR020004">
    <property type="entry name" value="UDP-GlcNAc_Epase"/>
</dbReference>
<dbReference type="GO" id="GO:0004553">
    <property type="term" value="F:hydrolase activity, hydrolyzing O-glycosyl compounds"/>
    <property type="evidence" value="ECO:0007669"/>
    <property type="project" value="InterPro"/>
</dbReference>
<dbReference type="STRING" id="1511.CLOST_0368"/>
<dbReference type="PANTHER" id="PTHR43174:SF3">
    <property type="entry name" value="UDP-N-ACETYLGLUCOSAMINE 2-EPIMERASE"/>
    <property type="match status" value="1"/>
</dbReference>
<dbReference type="InterPro" id="IPR003331">
    <property type="entry name" value="UDP_GlcNAc_Epimerase_2_dom"/>
</dbReference>